<evidence type="ECO:0000256" key="2">
    <source>
        <dbReference type="ARBA" id="ARBA00022722"/>
    </source>
</evidence>
<evidence type="ECO:0000259" key="8">
    <source>
        <dbReference type="Pfam" id="PF13742"/>
    </source>
</evidence>
<accession>A0A6L5YAV1</accession>
<gene>
    <name evidence="5 9" type="primary">xseA</name>
    <name evidence="9" type="ORF">FYJ74_04330</name>
</gene>
<dbReference type="Pfam" id="PF02601">
    <property type="entry name" value="Exonuc_VII_L"/>
    <property type="match status" value="1"/>
</dbReference>
<sequence length="427" mass="46858">MIRYGSARVRGDAAPLSVDEVALRVKNLLDYDETLAHLVVEGELTDFKRHVSGHVYFVLKGRSASLPCVMFRGDAAGMLLWPAVGDRVVVSGSVRLYEARGVVQIYARKMYPLGLGAAARAKEELRLRLEKEGLFAAARKRPLPRYPQRVACVTSDTGAAVQDVIRQFRARFPAAELIVVPCLVQGVHAAESAALALRRASALPGVEAVLLVRGGGAKEDLNPFDDEELVREVARCPAPVVCGVGHEVDWSLCDLAADRREPTPTAAATSVFPDRMRELSALAECSRLLHMHADHGLRDEKQNLAGREETMRHFLRRLLENAAQRLDDLDEKTTYHVGAELRLMNGRLDECERSLENLSPAALARRGYSLVMSGGEPLLSSAQARCGDVLSVQMLDGTVTGRVDSVEPRGVDVRDAHIQRRRIHDGL</sequence>
<protein>
    <recommendedName>
        <fullName evidence="5">Exodeoxyribonuclease 7 large subunit</fullName>
        <ecNumber evidence="5">3.1.11.6</ecNumber>
    </recommendedName>
    <alternativeName>
        <fullName evidence="5">Exodeoxyribonuclease VII large subunit</fullName>
        <shortName evidence="5">Exonuclease VII large subunit</shortName>
    </alternativeName>
</protein>
<evidence type="ECO:0000313" key="9">
    <source>
        <dbReference type="EMBL" id="MST55265.1"/>
    </source>
</evidence>
<proteinExistence type="inferred from homology"/>
<feature type="domain" description="Exonuclease VII large subunit C-terminal" evidence="7">
    <location>
        <begin position="134"/>
        <end position="337"/>
    </location>
</feature>
<dbReference type="InterPro" id="IPR003753">
    <property type="entry name" value="Exonuc_VII_L"/>
</dbReference>
<dbReference type="GO" id="GO:0009318">
    <property type="term" value="C:exodeoxyribonuclease VII complex"/>
    <property type="evidence" value="ECO:0007669"/>
    <property type="project" value="UniProtKB-UniRule"/>
</dbReference>
<dbReference type="CDD" id="cd04489">
    <property type="entry name" value="ExoVII_LU_OBF"/>
    <property type="match status" value="1"/>
</dbReference>
<evidence type="ECO:0000256" key="5">
    <source>
        <dbReference type="HAMAP-Rule" id="MF_00378"/>
    </source>
</evidence>
<dbReference type="GO" id="GO:0003676">
    <property type="term" value="F:nucleic acid binding"/>
    <property type="evidence" value="ECO:0007669"/>
    <property type="project" value="InterPro"/>
</dbReference>
<comment type="caution">
    <text evidence="9">The sequence shown here is derived from an EMBL/GenBank/DDBJ whole genome shotgun (WGS) entry which is preliminary data.</text>
</comment>
<evidence type="ECO:0000256" key="6">
    <source>
        <dbReference type="RuleBase" id="RU004355"/>
    </source>
</evidence>
<comment type="similarity">
    <text evidence="5 6">Belongs to the XseA family.</text>
</comment>
<keyword evidence="4 5" id="KW-0269">Exonuclease</keyword>
<dbReference type="GO" id="GO:0008855">
    <property type="term" value="F:exodeoxyribonuclease VII activity"/>
    <property type="evidence" value="ECO:0007669"/>
    <property type="project" value="UniProtKB-UniRule"/>
</dbReference>
<dbReference type="InterPro" id="IPR025824">
    <property type="entry name" value="OB-fold_nuc-bd_dom"/>
</dbReference>
<dbReference type="Pfam" id="PF13742">
    <property type="entry name" value="tRNA_anti_2"/>
    <property type="match status" value="1"/>
</dbReference>
<dbReference type="EMBL" id="VUNH01000003">
    <property type="protein sequence ID" value="MST55265.1"/>
    <property type="molecule type" value="Genomic_DNA"/>
</dbReference>
<dbReference type="PANTHER" id="PTHR30008:SF0">
    <property type="entry name" value="EXODEOXYRIBONUCLEASE 7 LARGE SUBUNIT"/>
    <property type="match status" value="1"/>
</dbReference>
<keyword evidence="1 5" id="KW-0963">Cytoplasm</keyword>
<dbReference type="AlphaFoldDB" id="A0A6L5YAV1"/>
<dbReference type="NCBIfam" id="TIGR00237">
    <property type="entry name" value="xseA"/>
    <property type="match status" value="1"/>
</dbReference>
<evidence type="ECO:0000256" key="3">
    <source>
        <dbReference type="ARBA" id="ARBA00022801"/>
    </source>
</evidence>
<dbReference type="HAMAP" id="MF_00378">
    <property type="entry name" value="Exonuc_7_L"/>
    <property type="match status" value="1"/>
</dbReference>
<dbReference type="GO" id="GO:0006308">
    <property type="term" value="P:DNA catabolic process"/>
    <property type="evidence" value="ECO:0007669"/>
    <property type="project" value="UniProtKB-UniRule"/>
</dbReference>
<keyword evidence="10" id="KW-1185">Reference proteome</keyword>
<evidence type="ECO:0000259" key="7">
    <source>
        <dbReference type="Pfam" id="PF02601"/>
    </source>
</evidence>
<keyword evidence="2 5" id="KW-0540">Nuclease</keyword>
<dbReference type="RefSeq" id="WP_154528362.1">
    <property type="nucleotide sequence ID" value="NZ_JAXDZJ010000192.1"/>
</dbReference>
<evidence type="ECO:0000313" key="10">
    <source>
        <dbReference type="Proteomes" id="UP000473699"/>
    </source>
</evidence>
<comment type="subcellular location">
    <subcellularLocation>
        <location evidence="5 6">Cytoplasm</location>
    </subcellularLocation>
</comment>
<evidence type="ECO:0000256" key="1">
    <source>
        <dbReference type="ARBA" id="ARBA00022490"/>
    </source>
</evidence>
<organism evidence="9 10">
    <name type="scientific">Pyramidobacter porci</name>
    <dbReference type="NCBI Taxonomy" id="2605789"/>
    <lineage>
        <taxon>Bacteria</taxon>
        <taxon>Thermotogati</taxon>
        <taxon>Synergistota</taxon>
        <taxon>Synergistia</taxon>
        <taxon>Synergistales</taxon>
        <taxon>Dethiosulfovibrionaceae</taxon>
        <taxon>Pyramidobacter</taxon>
    </lineage>
</organism>
<dbReference type="Proteomes" id="UP000473699">
    <property type="component" value="Unassembled WGS sequence"/>
</dbReference>
<reference evidence="9 10" key="1">
    <citation type="submission" date="2019-08" db="EMBL/GenBank/DDBJ databases">
        <title>In-depth cultivation of the pig gut microbiome towards novel bacterial diversity and tailored functional studies.</title>
        <authorList>
            <person name="Wylensek D."/>
            <person name="Hitch T.C.A."/>
            <person name="Clavel T."/>
        </authorList>
    </citation>
    <scope>NUCLEOTIDE SEQUENCE [LARGE SCALE GENOMIC DNA]</scope>
    <source>
        <strain evidence="9 10">SM-530-WT-4B</strain>
    </source>
</reference>
<evidence type="ECO:0000256" key="4">
    <source>
        <dbReference type="ARBA" id="ARBA00022839"/>
    </source>
</evidence>
<comment type="catalytic activity">
    <reaction evidence="5 6">
        <text>Exonucleolytic cleavage in either 5'- to 3'- or 3'- to 5'-direction to yield nucleoside 5'-phosphates.</text>
        <dbReference type="EC" id="3.1.11.6"/>
    </reaction>
</comment>
<comment type="function">
    <text evidence="5">Bidirectionally degrades single-stranded DNA into large acid-insoluble oligonucleotides, which are then degraded further into small acid-soluble oligonucleotides.</text>
</comment>
<dbReference type="GO" id="GO:0005737">
    <property type="term" value="C:cytoplasm"/>
    <property type="evidence" value="ECO:0007669"/>
    <property type="project" value="UniProtKB-SubCell"/>
</dbReference>
<keyword evidence="3 5" id="KW-0378">Hydrolase</keyword>
<name>A0A6L5YAV1_9BACT</name>
<dbReference type="InterPro" id="IPR020579">
    <property type="entry name" value="Exonuc_VII_lsu_C"/>
</dbReference>
<comment type="subunit">
    <text evidence="5">Heterooligomer composed of large and small subunits.</text>
</comment>
<dbReference type="EC" id="3.1.11.6" evidence="5"/>
<feature type="domain" description="OB-fold nucleic acid binding" evidence="8">
    <location>
        <begin position="16"/>
        <end position="110"/>
    </location>
</feature>
<dbReference type="PANTHER" id="PTHR30008">
    <property type="entry name" value="EXODEOXYRIBONUCLEASE 7 LARGE SUBUNIT"/>
    <property type="match status" value="1"/>
</dbReference>